<feature type="domain" description="Peripheral subunit-binding (PSBD)" evidence="9">
    <location>
        <begin position="182"/>
        <end position="219"/>
    </location>
</feature>
<comment type="catalytic activity">
    <reaction evidence="6">
        <text>N(6)-[(R)-dihydrolipoyl]-L-lysyl-[protein] + acetyl-CoA = N(6)-[(R)-S(8)-acetyldihydrolipoyl]-L-lysyl-[protein] + CoA</text>
        <dbReference type="Rhea" id="RHEA:17017"/>
        <dbReference type="Rhea" id="RHEA-COMP:10475"/>
        <dbReference type="Rhea" id="RHEA-COMP:10478"/>
        <dbReference type="ChEBI" id="CHEBI:57287"/>
        <dbReference type="ChEBI" id="CHEBI:57288"/>
        <dbReference type="ChEBI" id="CHEBI:83100"/>
        <dbReference type="ChEBI" id="CHEBI:83111"/>
        <dbReference type="EC" id="2.3.1.12"/>
    </reaction>
</comment>
<keyword evidence="11" id="KW-1185">Reference proteome</keyword>
<comment type="cofactor">
    <cofactor evidence="6">
        <name>(R)-lipoate</name>
        <dbReference type="ChEBI" id="CHEBI:83088"/>
    </cofactor>
    <text evidence="6">Binds 1 lipoyl cofactor covalently.</text>
</comment>
<proteinExistence type="inferred from homology"/>
<dbReference type="NCBIfam" id="TIGR01349">
    <property type="entry name" value="PDHac_trf_mito"/>
    <property type="match status" value="1"/>
</dbReference>
<dbReference type="OrthoDB" id="537444at2759"/>
<dbReference type="EMBL" id="CP033152">
    <property type="protein sequence ID" value="AYO43864.1"/>
    <property type="molecule type" value="Genomic_DNA"/>
</dbReference>
<gene>
    <name evidence="10" type="primary">lat1</name>
    <name evidence="10" type="ORF">DNF11_2914</name>
</gene>
<evidence type="ECO:0000256" key="5">
    <source>
        <dbReference type="ARBA" id="ARBA00023315"/>
    </source>
</evidence>
<dbReference type="Gene3D" id="2.40.50.100">
    <property type="match status" value="1"/>
</dbReference>
<feature type="region of interest" description="Disordered" evidence="7">
    <location>
        <begin position="222"/>
        <end position="243"/>
    </location>
</feature>
<feature type="compositionally biased region" description="Low complexity" evidence="7">
    <location>
        <begin position="222"/>
        <end position="239"/>
    </location>
</feature>
<dbReference type="FunFam" id="2.40.50.100:FF:000010">
    <property type="entry name" value="Acetyltransferase component of pyruvate dehydrogenase complex"/>
    <property type="match status" value="1"/>
</dbReference>
<dbReference type="InterPro" id="IPR045257">
    <property type="entry name" value="E2/Pdx1"/>
</dbReference>
<dbReference type="GO" id="GO:0004742">
    <property type="term" value="F:dihydrolipoyllysine-residue acetyltransferase activity"/>
    <property type="evidence" value="ECO:0007669"/>
    <property type="project" value="UniProtKB-UniRule"/>
</dbReference>
<dbReference type="InterPro" id="IPR000089">
    <property type="entry name" value="Biotin_lipoyl"/>
</dbReference>
<dbReference type="InterPro" id="IPR001078">
    <property type="entry name" value="2-oxoacid_DH_actylTfrase"/>
</dbReference>
<dbReference type="PROSITE" id="PS51826">
    <property type="entry name" value="PSBD"/>
    <property type="match status" value="1"/>
</dbReference>
<dbReference type="Proteomes" id="UP000269793">
    <property type="component" value="Chromosome V"/>
</dbReference>
<dbReference type="InterPro" id="IPR003016">
    <property type="entry name" value="2-oxoA_DH_lipoyl-BS"/>
</dbReference>
<comment type="subcellular location">
    <subcellularLocation>
        <location evidence="6">Mitochondrion</location>
    </subcellularLocation>
</comment>
<dbReference type="SUPFAM" id="SSF51230">
    <property type="entry name" value="Single hybrid motif"/>
    <property type="match status" value="1"/>
</dbReference>
<feature type="domain" description="Lipoyl-binding" evidence="8">
    <location>
        <begin position="33"/>
        <end position="109"/>
    </location>
</feature>
<reference evidence="10 11" key="1">
    <citation type="submission" date="2018-10" db="EMBL/GenBank/DDBJ databases">
        <title>Complete genome sequence of Malassezia restricta CBS 7877.</title>
        <authorList>
            <person name="Morand S.C."/>
            <person name="Bertignac M."/>
            <person name="Iltis A."/>
            <person name="Kolder I."/>
            <person name="Pirovano W."/>
            <person name="Jourdain R."/>
            <person name="Clavaud C."/>
        </authorList>
    </citation>
    <scope>NUCLEOTIDE SEQUENCE [LARGE SCALE GENOMIC DNA]</scope>
    <source>
        <strain evidence="10 11">CBS 7877</strain>
    </source>
</reference>
<keyword evidence="4" id="KW-0809">Transit peptide</keyword>
<dbReference type="Gene3D" id="3.30.559.10">
    <property type="entry name" value="Chloramphenicol acetyltransferase-like domain"/>
    <property type="match status" value="1"/>
</dbReference>
<evidence type="ECO:0000259" key="8">
    <source>
        <dbReference type="PROSITE" id="PS50968"/>
    </source>
</evidence>
<evidence type="ECO:0000256" key="7">
    <source>
        <dbReference type="SAM" id="MobiDB-lite"/>
    </source>
</evidence>
<feature type="compositionally biased region" description="Basic and acidic residues" evidence="7">
    <location>
        <begin position="136"/>
        <end position="163"/>
    </location>
</feature>
<dbReference type="InterPro" id="IPR023213">
    <property type="entry name" value="CAT-like_dom_sf"/>
</dbReference>
<dbReference type="GO" id="GO:0006086">
    <property type="term" value="P:pyruvate decarboxylation to acetyl-CoA"/>
    <property type="evidence" value="ECO:0007669"/>
    <property type="project" value="InterPro"/>
</dbReference>
<dbReference type="CDD" id="cd06849">
    <property type="entry name" value="lipoyl_domain"/>
    <property type="match status" value="1"/>
</dbReference>
<dbReference type="PANTHER" id="PTHR23151:SF90">
    <property type="entry name" value="DIHYDROLIPOYLLYSINE-RESIDUE ACETYLTRANSFERASE COMPONENT OF PYRUVATE DEHYDROGENASE COMPLEX, MITOCHONDRIAL-RELATED"/>
    <property type="match status" value="1"/>
</dbReference>
<dbReference type="SUPFAM" id="SSF52777">
    <property type="entry name" value="CoA-dependent acyltransferases"/>
    <property type="match status" value="1"/>
</dbReference>
<evidence type="ECO:0000259" key="9">
    <source>
        <dbReference type="PROSITE" id="PS51826"/>
    </source>
</evidence>
<dbReference type="AlphaFoldDB" id="A0A3G2S703"/>
<evidence type="ECO:0000256" key="4">
    <source>
        <dbReference type="ARBA" id="ARBA00022946"/>
    </source>
</evidence>
<dbReference type="InterPro" id="IPR006257">
    <property type="entry name" value="LAT1"/>
</dbReference>
<comment type="similarity">
    <text evidence="1 6">Belongs to the 2-oxoacid dehydrogenase family.</text>
</comment>
<name>A0A3G2S703_MALR7</name>
<dbReference type="Gene3D" id="4.10.320.10">
    <property type="entry name" value="E3-binding domain"/>
    <property type="match status" value="1"/>
</dbReference>
<keyword evidence="2 6" id="KW-0808">Transferase</keyword>
<dbReference type="STRING" id="425264.A0A3G2S703"/>
<dbReference type="Pfam" id="PF02817">
    <property type="entry name" value="E3_binding"/>
    <property type="match status" value="1"/>
</dbReference>
<dbReference type="SUPFAM" id="SSF47005">
    <property type="entry name" value="Peripheral subunit-binding domain of 2-oxo acid dehydrogenase complex"/>
    <property type="match status" value="1"/>
</dbReference>
<evidence type="ECO:0000313" key="10">
    <source>
        <dbReference type="EMBL" id="AYO43864.1"/>
    </source>
</evidence>
<dbReference type="Pfam" id="PF00364">
    <property type="entry name" value="Biotin_lipoyl"/>
    <property type="match status" value="1"/>
</dbReference>
<dbReference type="InterPro" id="IPR036625">
    <property type="entry name" value="E3-bd_dom_sf"/>
</dbReference>
<evidence type="ECO:0000256" key="1">
    <source>
        <dbReference type="ARBA" id="ARBA00007317"/>
    </source>
</evidence>
<dbReference type="EC" id="2.3.1.12" evidence="6"/>
<evidence type="ECO:0000313" key="11">
    <source>
        <dbReference type="Proteomes" id="UP000269793"/>
    </source>
</evidence>
<protein>
    <recommendedName>
        <fullName evidence="6">Acetyltransferase component of pyruvate dehydrogenase complex</fullName>
        <ecNumber evidence="6">2.3.1.12</ecNumber>
    </recommendedName>
</protein>
<dbReference type="PROSITE" id="PS50968">
    <property type="entry name" value="BIOTINYL_LIPOYL"/>
    <property type="match status" value="1"/>
</dbReference>
<keyword evidence="3 6" id="KW-0450">Lipoyl</keyword>
<dbReference type="FunFam" id="3.30.559.10:FF:000003">
    <property type="entry name" value="Acetyltransferase component of pyruvate dehydrogenase complex"/>
    <property type="match status" value="1"/>
</dbReference>
<keyword evidence="5 6" id="KW-0012">Acyltransferase</keyword>
<accession>A0A3G2S703</accession>
<sequence length="478" mass="51309">MYALLRQQMLRAGMRMRLHPVAGLHTSAALRELSKFTMPAMSPTMESGGIAAWHKKEGESFNSGEVLLEIETDKATMEVEAQDDGVLAKIISGDGSKDVPVNKTIAIFAEEGDDLSGAEALAKEAEGEAAASNQAEEAKKDESKKEEAKKEESKKEEPKKEAPPKTSSETQPSGGKPLDHVFATPVAKRIALERGIPLLQIKGSGPEGRILKEDVEKYASGAGAPAAGAAPSQAAAGPSYTDQPISNMRRTIAKRLTESKATLPHYYVTFDIEMDRVLQLRELFNRASAEAANGNAEKAKDAKLSVNDFIVKAAAIALRQVPAANSAWHGDFIREYHTQDISMAVATPNGLITPIIRNCGALGLSDIGRMSKELAKKARDGKLKPEEYQGGSFTISNMGMMGTSHFTAIINPPQSCILAIGASESRLVPDESSEKGFKTVQVMKATISADHRVVDGAMAAQWMQSFKAALENPLSFML</sequence>
<dbReference type="GO" id="GO:0045254">
    <property type="term" value="C:pyruvate dehydrogenase complex"/>
    <property type="evidence" value="ECO:0007669"/>
    <property type="project" value="UniProtKB-UniRule"/>
</dbReference>
<dbReference type="GO" id="GO:0005739">
    <property type="term" value="C:mitochondrion"/>
    <property type="evidence" value="ECO:0007669"/>
    <property type="project" value="UniProtKB-SubCell"/>
</dbReference>
<dbReference type="InterPro" id="IPR011053">
    <property type="entry name" value="Single_hybrid_motif"/>
</dbReference>
<evidence type="ECO:0000256" key="3">
    <source>
        <dbReference type="ARBA" id="ARBA00022823"/>
    </source>
</evidence>
<evidence type="ECO:0000256" key="6">
    <source>
        <dbReference type="RuleBase" id="RU361137"/>
    </source>
</evidence>
<dbReference type="PROSITE" id="PS00189">
    <property type="entry name" value="LIPOYL"/>
    <property type="match status" value="1"/>
</dbReference>
<dbReference type="InterPro" id="IPR004167">
    <property type="entry name" value="PSBD"/>
</dbReference>
<dbReference type="Pfam" id="PF00198">
    <property type="entry name" value="2-oxoacid_dh"/>
    <property type="match status" value="1"/>
</dbReference>
<evidence type="ECO:0000256" key="2">
    <source>
        <dbReference type="ARBA" id="ARBA00022679"/>
    </source>
</evidence>
<keyword evidence="10" id="KW-0670">Pyruvate</keyword>
<dbReference type="VEuPathDB" id="FungiDB:DNF11_2914"/>
<feature type="region of interest" description="Disordered" evidence="7">
    <location>
        <begin position="122"/>
        <end position="180"/>
    </location>
</feature>
<organism evidence="10 11">
    <name type="scientific">Malassezia restricta (strain ATCC 96810 / NBRC 103918 / CBS 7877)</name>
    <name type="common">Seborrheic dermatitis infection agent</name>
    <dbReference type="NCBI Taxonomy" id="425264"/>
    <lineage>
        <taxon>Eukaryota</taxon>
        <taxon>Fungi</taxon>
        <taxon>Dikarya</taxon>
        <taxon>Basidiomycota</taxon>
        <taxon>Ustilaginomycotina</taxon>
        <taxon>Malasseziomycetes</taxon>
        <taxon>Malasseziales</taxon>
        <taxon>Malasseziaceae</taxon>
        <taxon>Malassezia</taxon>
    </lineage>
</organism>
<dbReference type="PANTHER" id="PTHR23151">
    <property type="entry name" value="DIHYDROLIPOAMIDE ACETYL/SUCCINYL-TRANSFERASE-RELATED"/>
    <property type="match status" value="1"/>
</dbReference>
<comment type="function">
    <text evidence="6">The pyruvate dehydrogenase complex catalyzes the overall conversion of pyruvate to acetyl-CoA and CO(2).</text>
</comment>